<evidence type="ECO:0000313" key="3">
    <source>
        <dbReference type="Proteomes" id="UP000068243"/>
    </source>
</evidence>
<organism evidence="2 3">
    <name type="scientific">Aspergillus niger</name>
    <dbReference type="NCBI Taxonomy" id="5061"/>
    <lineage>
        <taxon>Eukaryota</taxon>
        <taxon>Fungi</taxon>
        <taxon>Dikarya</taxon>
        <taxon>Ascomycota</taxon>
        <taxon>Pezizomycotina</taxon>
        <taxon>Eurotiomycetes</taxon>
        <taxon>Eurotiomycetidae</taxon>
        <taxon>Eurotiales</taxon>
        <taxon>Aspergillaceae</taxon>
        <taxon>Aspergillus</taxon>
        <taxon>Aspergillus subgen. Circumdati</taxon>
    </lineage>
</organism>
<accession>A0A117E3H0</accession>
<sequence length="175" mass="19866">MTDYAQPLSKVMETTSPPPPPTTLPDMPTPAQSIPTILEFAPHALATTPPISSIAAYWNNSCAGGDVQSNNCAHYLSDAFIRAGYTELSQPNQHINARCQTTARRPIRARDMWSWFRSKAQVSSRNVQRNTGWWAVFQLNESQYWGGHVAVLDSNAWVYYGTGWYPDWDQYCYQW</sequence>
<protein>
    <submittedName>
        <fullName evidence="2">Uncharacterized protein</fullName>
    </submittedName>
</protein>
<name>A0A117E3H0_ASPNG</name>
<feature type="region of interest" description="Disordered" evidence="1">
    <location>
        <begin position="1"/>
        <end position="32"/>
    </location>
</feature>
<dbReference type="Proteomes" id="UP000068243">
    <property type="component" value="Unassembled WGS sequence"/>
</dbReference>
<proteinExistence type="predicted"/>
<dbReference type="AlphaFoldDB" id="A0A117E3H0"/>
<reference evidence="3" key="1">
    <citation type="journal article" date="2016" name="Genome Announc.">
        <title>Draft genome sequence of Aspergillus niger strain An76.</title>
        <authorList>
            <person name="Gong W."/>
            <person name="Cheng Z."/>
            <person name="Zhang H."/>
            <person name="Liu L."/>
            <person name="Gao P."/>
            <person name="Wang L."/>
        </authorList>
    </citation>
    <scope>NUCLEOTIDE SEQUENCE [LARGE SCALE GENOMIC DNA]</scope>
    <source>
        <strain evidence="3">An76</strain>
    </source>
</reference>
<dbReference type="EMBL" id="BCMY01000025">
    <property type="protein sequence ID" value="GAQ47108.1"/>
    <property type="molecule type" value="Genomic_DNA"/>
</dbReference>
<gene>
    <name evidence="2" type="ORF">ABL_09769</name>
</gene>
<dbReference type="OrthoDB" id="4467627at2759"/>
<evidence type="ECO:0000256" key="1">
    <source>
        <dbReference type="SAM" id="MobiDB-lite"/>
    </source>
</evidence>
<evidence type="ECO:0000313" key="2">
    <source>
        <dbReference type="EMBL" id="GAQ47108.1"/>
    </source>
</evidence>
<comment type="caution">
    <text evidence="2">The sequence shown here is derived from an EMBL/GenBank/DDBJ whole genome shotgun (WGS) entry which is preliminary data.</text>
</comment>